<dbReference type="CDD" id="cd05515">
    <property type="entry name" value="Bromo_polybromo_V"/>
    <property type="match status" value="1"/>
</dbReference>
<accession>A0A9P0A0F3</accession>
<feature type="region of interest" description="Disordered" evidence="11">
    <location>
        <begin position="1573"/>
        <end position="1634"/>
    </location>
</feature>
<keyword evidence="6" id="KW-0804">Transcription</keyword>
<dbReference type="InterPro" id="IPR036910">
    <property type="entry name" value="HMG_box_dom_sf"/>
</dbReference>
<dbReference type="CDD" id="cd05526">
    <property type="entry name" value="Bromo_polybromo_VI"/>
    <property type="match status" value="1"/>
</dbReference>
<feature type="region of interest" description="Disordered" evidence="11">
    <location>
        <begin position="891"/>
        <end position="933"/>
    </location>
</feature>
<evidence type="ECO:0000256" key="3">
    <source>
        <dbReference type="ARBA" id="ARBA00022853"/>
    </source>
</evidence>
<dbReference type="CDD" id="cd05524">
    <property type="entry name" value="Bromo_polybromo_I"/>
    <property type="match status" value="1"/>
</dbReference>
<dbReference type="Gene3D" id="1.20.920.10">
    <property type="entry name" value="Bromodomain-like"/>
    <property type="match status" value="6"/>
</dbReference>
<evidence type="ECO:0000256" key="8">
    <source>
        <dbReference type="PROSITE-ProRule" id="PRU00035"/>
    </source>
</evidence>
<dbReference type="SUPFAM" id="SSF47095">
    <property type="entry name" value="HMG-box"/>
    <property type="match status" value="1"/>
</dbReference>
<name>A0A9P0A0F3_BEMTA</name>
<feature type="compositionally biased region" description="Polar residues" evidence="11">
    <location>
        <begin position="1314"/>
        <end position="1324"/>
    </location>
</feature>
<evidence type="ECO:0000313" key="15">
    <source>
        <dbReference type="EMBL" id="CAH0381391.1"/>
    </source>
</evidence>
<dbReference type="Proteomes" id="UP001152759">
    <property type="component" value="Chromosome 1"/>
</dbReference>
<dbReference type="Gene3D" id="3.30.160.60">
    <property type="entry name" value="Classic Zinc Finger"/>
    <property type="match status" value="1"/>
</dbReference>
<dbReference type="PRINTS" id="PR00503">
    <property type="entry name" value="BROMODOMAIN"/>
</dbReference>
<feature type="region of interest" description="Disordered" evidence="11">
    <location>
        <begin position="178"/>
        <end position="202"/>
    </location>
</feature>
<dbReference type="SMART" id="SM00439">
    <property type="entry name" value="BAH"/>
    <property type="match status" value="2"/>
</dbReference>
<evidence type="ECO:0008006" key="17">
    <source>
        <dbReference type="Google" id="ProtNLM"/>
    </source>
</evidence>
<dbReference type="PROSITE" id="PS50118">
    <property type="entry name" value="HMG_BOX_2"/>
    <property type="match status" value="1"/>
</dbReference>
<dbReference type="InterPro" id="IPR037968">
    <property type="entry name" value="PBRM1_BD5"/>
</dbReference>
<evidence type="ECO:0000256" key="5">
    <source>
        <dbReference type="ARBA" id="ARBA00023117"/>
    </source>
</evidence>
<evidence type="ECO:0000313" key="16">
    <source>
        <dbReference type="Proteomes" id="UP001152759"/>
    </source>
</evidence>
<feature type="compositionally biased region" description="Polar residues" evidence="11">
    <location>
        <begin position="1598"/>
        <end position="1632"/>
    </location>
</feature>
<evidence type="ECO:0000256" key="9">
    <source>
        <dbReference type="PROSITE-ProRule" id="PRU00267"/>
    </source>
</evidence>
<feature type="domain" description="HMG box" evidence="13">
    <location>
        <begin position="1381"/>
        <end position="1436"/>
    </location>
</feature>
<dbReference type="GO" id="GO:0016586">
    <property type="term" value="C:RSC-type complex"/>
    <property type="evidence" value="ECO:0007669"/>
    <property type="project" value="InterPro"/>
</dbReference>
<dbReference type="CDD" id="cd05520">
    <property type="entry name" value="Bromo_polybromo_III"/>
    <property type="match status" value="1"/>
</dbReference>
<feature type="domain" description="Bromo" evidence="12">
    <location>
        <begin position="374"/>
        <end position="444"/>
    </location>
</feature>
<feature type="domain" description="BAH" evidence="14">
    <location>
        <begin position="1140"/>
        <end position="1257"/>
    </location>
</feature>
<evidence type="ECO:0000256" key="1">
    <source>
        <dbReference type="ARBA" id="ARBA00004123"/>
    </source>
</evidence>
<sequence length="1735" mass="198260">MYKRRRKSSVASTGQDDDTNESDSLTPESIPVRKRRRGESVDYLQQIYDVVRNFKKEDGGLLCDSFIRVPKRRQEPGYHDVVTNPIDMLKIQQKIRTDEYDTIEELSADFELLVNNAKVFYKRTSQEYKDACEVMDLFEATKKRVLEEKAADDDAASTDSKGKIILRVGKLARKAKEAAEKRNEKDMLDSEENSETSTNPEDELNFCEDLFTAVMTATDGDTNRPLHLVFQLLPSKKRYPKYYEVIDNPIDLRMIARKIQEGKYSSLGEMEKDLLLMTKNACTFNEPGSQIYKDAKTLKKLIQSKKIEIEHGKVSTGKTSERIRNKRFRGSQSLSAVTAALPDEDDSDDEDLAEGGDTPQWQLYKTVKDTMTPNGAYLSEPFWKLPSKRYYPDYYKEIKNPLSLGQIGKKLKNGDYGTISEVAGDMNIMFENAKKYNRPDSQLYKHAVKLQKIMQSKVKELLDFDHQYSDSDDDSADEQTTPTTKRSKVSKSPRCLTRGKYMSNIPLKRRLYALCKCLMDYKCEDGRQPMLMFMELPSKRIYPEYYTVISHPIDMMTIEQKIREEQYRSEEEILNDFKLMFSNCRKFNEESSMIYEDAVTLEKMVLDKSKELGPLHTKEKTPRVTKPRKLSNPPPLIQLQKMRTLFNTIKEYKDPRNRQLSVIFNRLPSRNDYPDYYEVIKKPMNLEIISQKLRSNTYDGLDDLVADLTLMFDNACKYNEPDSQIYKDALMLQRVTLQTKLALREDEDTVPDVRAAVQELLTSLFTAVYNHQDEEGRCFSDSFAELPEHDEVDGKKVRALSLDLIKRRLDGGNYRRLDMFQEDLFSCFERARKLSRTDSQVFEDSVELQSFFIRQRDELCRNGDLLHSPALNYSLLDLSTAVDIVRQEKLIEEQPEEESKPHDDSASREEQDGQDGPGGEDGQDTTSGTAGMADNAMSFNQQVYRIGDFVYAEPKERGMEHIILNIQRLWTNQEGQQMMFGCQYFRPNETYHVATRKFLEKEVFRSDQSIAIPLYQIRGRCAVLNIKDYLKFKPDGFEEKDVYVCESRYSTRARAFKKFKTSSWNFGTSYKLMEREELFEPKRVMNVFRDRIEKHKEEIAELEEREKVLEKEKPNVIASNQPITAAEGQVFYEQYNTPSCIIKLGDCVYLKTDSSTRPLICQVDSIWTNKSGDAMFHGPWIVLPSDIPHAPSRLFYKQEVFISTLEDTNAVANIIGKCAVLEHAEYISCRPTEIPESEVYICESLYDEVKRQVRELPDQGMKKYTHSPQVYQDEIYFFRRLINPPKVGAENPQPSPQTVIQSPQEMKQPRFQPNFESVNNSPSPLVQPKSEPDLMMEDSLDGGPPSVGSVDTPAPVTPGPTSTPISTKKVICKSFPLKAQKSKLVTGYILYSSDIRRTVSQNNPDRSFGEVSRIVGNEWRSLPSNVKMTWEEKAARMNEVTVARAAAAGQTVDIVAGSPAANTPVNHLGHHPDLIWECLWDNCDHQFEDMQDCIEHAVQEGNGHIATFFAAIPPTEQEYQCQWRGCQRLKKSVTPFPSLQRLARHVKEVHIQKNPGKLVPAADRSKNYITSSRALPALLPPTQTPPTAPSTPSTPSSIAQALSNADSANATASGVLSQHSRNTPSPLSQNGSAVAVMKPPEPMFITVPPRPQRLLHSEAYIKYIEGLTAENRNVGTWEKQLRMCQETVPPADESKIPGAWLQNGAGNHGSVLSALWALRDFMNKDALNISKILYN</sequence>
<evidence type="ECO:0000256" key="11">
    <source>
        <dbReference type="SAM" id="MobiDB-lite"/>
    </source>
</evidence>
<dbReference type="PROSITE" id="PS51038">
    <property type="entry name" value="BAH"/>
    <property type="match status" value="2"/>
</dbReference>
<evidence type="ECO:0000256" key="10">
    <source>
        <dbReference type="SAM" id="Coils"/>
    </source>
</evidence>
<feature type="domain" description="Bromo" evidence="12">
    <location>
        <begin position="58"/>
        <end position="128"/>
    </location>
</feature>
<dbReference type="PROSITE" id="PS00633">
    <property type="entry name" value="BROMODOMAIN_1"/>
    <property type="match status" value="2"/>
</dbReference>
<dbReference type="GO" id="GO:0003677">
    <property type="term" value="F:DNA binding"/>
    <property type="evidence" value="ECO:0007669"/>
    <property type="project" value="UniProtKB-UniRule"/>
</dbReference>
<dbReference type="InterPro" id="IPR037382">
    <property type="entry name" value="Rsc/polybromo"/>
</dbReference>
<proteinExistence type="predicted"/>
<feature type="coiled-coil region" evidence="10">
    <location>
        <begin position="1085"/>
        <end position="1112"/>
    </location>
</feature>
<evidence type="ECO:0000256" key="6">
    <source>
        <dbReference type="ARBA" id="ARBA00023163"/>
    </source>
</evidence>
<dbReference type="GO" id="GO:0006338">
    <property type="term" value="P:chromatin remodeling"/>
    <property type="evidence" value="ECO:0007669"/>
    <property type="project" value="InterPro"/>
</dbReference>
<dbReference type="InterPro" id="IPR001025">
    <property type="entry name" value="BAH_dom"/>
</dbReference>
<dbReference type="InterPro" id="IPR001487">
    <property type="entry name" value="Bromodomain"/>
</dbReference>
<dbReference type="Pfam" id="PF01426">
    <property type="entry name" value="BAH"/>
    <property type="match status" value="2"/>
</dbReference>
<dbReference type="Gene3D" id="1.10.30.10">
    <property type="entry name" value="High mobility group box domain"/>
    <property type="match status" value="1"/>
</dbReference>
<dbReference type="EMBL" id="OU963862">
    <property type="protein sequence ID" value="CAH0381391.1"/>
    <property type="molecule type" value="Genomic_DNA"/>
</dbReference>
<dbReference type="PANTHER" id="PTHR16062:SF19">
    <property type="entry name" value="PROTEIN POLYBROMO-1"/>
    <property type="match status" value="1"/>
</dbReference>
<feature type="region of interest" description="Disordered" evidence="11">
    <location>
        <begin position="334"/>
        <end position="359"/>
    </location>
</feature>
<dbReference type="SMART" id="SM00297">
    <property type="entry name" value="BROMO"/>
    <property type="match status" value="6"/>
</dbReference>
<dbReference type="Pfam" id="PF00439">
    <property type="entry name" value="Bromodomain"/>
    <property type="match status" value="6"/>
</dbReference>
<dbReference type="PROSITE" id="PS50014">
    <property type="entry name" value="BROMODOMAIN_2"/>
    <property type="match status" value="5"/>
</dbReference>
<feature type="domain" description="Bromo" evidence="12">
    <location>
        <begin position="525"/>
        <end position="595"/>
    </location>
</feature>
<dbReference type="SUPFAM" id="SSF47370">
    <property type="entry name" value="Bromodomain"/>
    <property type="match status" value="6"/>
</dbReference>
<keyword evidence="16" id="KW-1185">Reference proteome</keyword>
<dbReference type="InterPro" id="IPR036427">
    <property type="entry name" value="Bromodomain-like_sf"/>
</dbReference>
<evidence type="ECO:0000256" key="7">
    <source>
        <dbReference type="ARBA" id="ARBA00023242"/>
    </source>
</evidence>
<feature type="domain" description="Bromo" evidence="12">
    <location>
        <begin position="222"/>
        <end position="292"/>
    </location>
</feature>
<keyword evidence="2" id="KW-0677">Repeat</keyword>
<dbReference type="FunFam" id="1.20.920.10:FF:000009">
    <property type="entry name" value="Protein polybromo-1 isoform 1"/>
    <property type="match status" value="1"/>
</dbReference>
<protein>
    <recommendedName>
        <fullName evidence="17">Protein polybromo-1</fullName>
    </recommendedName>
</protein>
<keyword evidence="7 9" id="KW-0539">Nucleus</keyword>
<dbReference type="Gene3D" id="2.30.30.490">
    <property type="match status" value="2"/>
</dbReference>
<dbReference type="InterPro" id="IPR009071">
    <property type="entry name" value="HMG_box_dom"/>
</dbReference>
<dbReference type="CDD" id="cd04717">
    <property type="entry name" value="BAH_polybromo"/>
    <property type="match status" value="2"/>
</dbReference>
<dbReference type="FunFam" id="1.20.920.10:FF:000006">
    <property type="entry name" value="protein polybromo-1 isoform X1"/>
    <property type="match status" value="1"/>
</dbReference>
<evidence type="ECO:0000256" key="2">
    <source>
        <dbReference type="ARBA" id="ARBA00022737"/>
    </source>
</evidence>
<dbReference type="PANTHER" id="PTHR16062">
    <property type="entry name" value="SWI/SNF-RELATED"/>
    <property type="match status" value="1"/>
</dbReference>
<dbReference type="FunFam" id="1.20.920.10:FF:000064">
    <property type="entry name" value="Polybromo 1"/>
    <property type="match status" value="1"/>
</dbReference>
<comment type="subcellular location">
    <subcellularLocation>
        <location evidence="1">Nucleus</location>
    </subcellularLocation>
</comment>
<feature type="region of interest" description="Disordered" evidence="11">
    <location>
        <begin position="469"/>
        <end position="492"/>
    </location>
</feature>
<dbReference type="CDD" id="cd05517">
    <property type="entry name" value="Bromo_polybromo_II"/>
    <property type="match status" value="1"/>
</dbReference>
<feature type="compositionally biased region" description="Acidic residues" evidence="11">
    <location>
        <begin position="189"/>
        <end position="202"/>
    </location>
</feature>
<dbReference type="Pfam" id="PF00505">
    <property type="entry name" value="HMG_box"/>
    <property type="match status" value="1"/>
</dbReference>
<evidence type="ECO:0000259" key="12">
    <source>
        <dbReference type="PROSITE" id="PS50014"/>
    </source>
</evidence>
<keyword evidence="5 8" id="KW-0103">Bromodomain</keyword>
<feature type="DNA-binding region" description="HMG box" evidence="9">
    <location>
        <begin position="1381"/>
        <end position="1436"/>
    </location>
</feature>
<feature type="compositionally biased region" description="Pro residues" evidence="11">
    <location>
        <begin position="1578"/>
        <end position="1589"/>
    </location>
</feature>
<keyword evidence="10" id="KW-0175">Coiled coil</keyword>
<evidence type="ECO:0000259" key="14">
    <source>
        <dbReference type="PROSITE" id="PS51038"/>
    </source>
</evidence>
<reference evidence="15" key="1">
    <citation type="submission" date="2021-12" db="EMBL/GenBank/DDBJ databases">
        <authorList>
            <person name="King R."/>
        </authorList>
    </citation>
    <scope>NUCLEOTIDE SEQUENCE</scope>
</reference>
<gene>
    <name evidence="15" type="ORF">BEMITA_LOCUS1050</name>
</gene>
<keyword evidence="4" id="KW-0805">Transcription regulation</keyword>
<dbReference type="InterPro" id="IPR018359">
    <property type="entry name" value="Bromodomain_CS"/>
</dbReference>
<feature type="region of interest" description="Disordered" evidence="11">
    <location>
        <begin position="1"/>
        <end position="32"/>
    </location>
</feature>
<feature type="compositionally biased region" description="Basic and acidic residues" evidence="11">
    <location>
        <begin position="178"/>
        <end position="188"/>
    </location>
</feature>
<feature type="compositionally biased region" description="Acidic residues" evidence="11">
    <location>
        <begin position="342"/>
        <end position="354"/>
    </location>
</feature>
<evidence type="ECO:0000256" key="4">
    <source>
        <dbReference type="ARBA" id="ARBA00023015"/>
    </source>
</evidence>
<feature type="compositionally biased region" description="Basic and acidic residues" evidence="11">
    <location>
        <begin position="891"/>
        <end position="911"/>
    </location>
</feature>
<keyword evidence="3" id="KW-0156">Chromatin regulator</keyword>
<feature type="region of interest" description="Disordered" evidence="11">
    <location>
        <begin position="1312"/>
        <end position="1363"/>
    </location>
</feature>
<keyword evidence="9" id="KW-0238">DNA-binding</keyword>
<evidence type="ECO:0000259" key="13">
    <source>
        <dbReference type="PROSITE" id="PS50118"/>
    </source>
</evidence>
<dbReference type="GO" id="GO:0003682">
    <property type="term" value="F:chromatin binding"/>
    <property type="evidence" value="ECO:0007669"/>
    <property type="project" value="InterPro"/>
</dbReference>
<dbReference type="GO" id="GO:0006368">
    <property type="term" value="P:transcription elongation by RNA polymerase II"/>
    <property type="evidence" value="ECO:0007669"/>
    <property type="project" value="TreeGrafter"/>
</dbReference>
<feature type="domain" description="Bromo" evidence="12">
    <location>
        <begin position="656"/>
        <end position="726"/>
    </location>
</feature>
<dbReference type="SMART" id="SM00398">
    <property type="entry name" value="HMG"/>
    <property type="match status" value="1"/>
</dbReference>
<organism evidence="15 16">
    <name type="scientific">Bemisia tabaci</name>
    <name type="common">Sweetpotato whitefly</name>
    <name type="synonym">Aleurodes tabaci</name>
    <dbReference type="NCBI Taxonomy" id="7038"/>
    <lineage>
        <taxon>Eukaryota</taxon>
        <taxon>Metazoa</taxon>
        <taxon>Ecdysozoa</taxon>
        <taxon>Arthropoda</taxon>
        <taxon>Hexapoda</taxon>
        <taxon>Insecta</taxon>
        <taxon>Pterygota</taxon>
        <taxon>Neoptera</taxon>
        <taxon>Paraneoptera</taxon>
        <taxon>Hemiptera</taxon>
        <taxon>Sternorrhyncha</taxon>
        <taxon>Aleyrodoidea</taxon>
        <taxon>Aleyrodidae</taxon>
        <taxon>Aleyrodinae</taxon>
        <taxon>Bemisia</taxon>
    </lineage>
</organism>
<dbReference type="InterPro" id="IPR043151">
    <property type="entry name" value="BAH_sf"/>
</dbReference>
<dbReference type="GO" id="GO:0016514">
    <property type="term" value="C:SWI/SNF complex"/>
    <property type="evidence" value="ECO:0007669"/>
    <property type="project" value="TreeGrafter"/>
</dbReference>
<feature type="domain" description="BAH" evidence="14">
    <location>
        <begin position="942"/>
        <end position="1060"/>
    </location>
</feature>